<dbReference type="GO" id="GO:0009570">
    <property type="term" value="C:chloroplast stroma"/>
    <property type="evidence" value="ECO:0007669"/>
    <property type="project" value="TreeGrafter"/>
</dbReference>
<dbReference type="Proteomes" id="UP000823388">
    <property type="component" value="Chromosome 9K"/>
</dbReference>
<dbReference type="GO" id="GO:0009089">
    <property type="term" value="P:lysine biosynthetic process via diaminopimelate"/>
    <property type="evidence" value="ECO:0007669"/>
    <property type="project" value="InterPro"/>
</dbReference>
<name>A0A8T0P0M0_PANVG</name>
<organism evidence="4 5">
    <name type="scientific">Panicum virgatum</name>
    <name type="common">Blackwell switchgrass</name>
    <dbReference type="NCBI Taxonomy" id="38727"/>
    <lineage>
        <taxon>Eukaryota</taxon>
        <taxon>Viridiplantae</taxon>
        <taxon>Streptophyta</taxon>
        <taxon>Embryophyta</taxon>
        <taxon>Tracheophyta</taxon>
        <taxon>Spermatophyta</taxon>
        <taxon>Magnoliopsida</taxon>
        <taxon>Liliopsida</taxon>
        <taxon>Poales</taxon>
        <taxon>Poaceae</taxon>
        <taxon>PACMAD clade</taxon>
        <taxon>Panicoideae</taxon>
        <taxon>Panicodae</taxon>
        <taxon>Paniceae</taxon>
        <taxon>Panicinae</taxon>
        <taxon>Panicum</taxon>
        <taxon>Panicum sect. Hiantes</taxon>
    </lineage>
</organism>
<protein>
    <recommendedName>
        <fullName evidence="3">Dihydrodipicolinate reductase N-terminal domain-containing protein</fullName>
    </recommendedName>
</protein>
<keyword evidence="2" id="KW-0560">Oxidoreductase</keyword>
<evidence type="ECO:0000256" key="1">
    <source>
        <dbReference type="ARBA" id="ARBA00022857"/>
    </source>
</evidence>
<keyword evidence="5" id="KW-1185">Reference proteome</keyword>
<evidence type="ECO:0000259" key="3">
    <source>
        <dbReference type="Pfam" id="PF01113"/>
    </source>
</evidence>
<dbReference type="InterPro" id="IPR023940">
    <property type="entry name" value="DHDPR_bac"/>
</dbReference>
<reference evidence="4" key="1">
    <citation type="submission" date="2020-05" db="EMBL/GenBank/DDBJ databases">
        <title>WGS assembly of Panicum virgatum.</title>
        <authorList>
            <person name="Lovell J.T."/>
            <person name="Jenkins J."/>
            <person name="Shu S."/>
            <person name="Juenger T.E."/>
            <person name="Schmutz J."/>
        </authorList>
    </citation>
    <scope>NUCLEOTIDE SEQUENCE</scope>
    <source>
        <strain evidence="4">AP13</strain>
    </source>
</reference>
<dbReference type="PANTHER" id="PTHR20836:SF6">
    <property type="entry name" value="DIHYDRODIPICOLINATE REDUCTASE-LIKE PROTEIN CRR1, CHLOROPLASTIC"/>
    <property type="match status" value="1"/>
</dbReference>
<dbReference type="Gene3D" id="3.40.50.720">
    <property type="entry name" value="NAD(P)-binding Rossmann-like Domain"/>
    <property type="match status" value="1"/>
</dbReference>
<accession>A0A8T0P0M0</accession>
<dbReference type="Pfam" id="PF01113">
    <property type="entry name" value="DapB_N"/>
    <property type="match status" value="1"/>
</dbReference>
<dbReference type="PANTHER" id="PTHR20836">
    <property type="entry name" value="DIHYDRODIPICOLINATE REDUCTASE"/>
    <property type="match status" value="1"/>
</dbReference>
<sequence>MKMVSLCHPVRIRTCGKFATRNAAAKVLCSMETPPSQSTIKVVIIGATKEIGRTAIVAVSKARGMELAGAIDSQGIGEDAGQISGMEEPLEIPVLNDLTMVLGSIAQSRATGVVVDFSEPSTVYDNVKQAAAFGLSSIVYVPKIELDTVTELSAFCEKASMGCLVAPTLSIGSVLLQQAAIQASFHYSNAEIVESKPNPSDLPSQDAIQIANNISDLGQIYNREDMDTSNPVRAKYLEKMECVYTVWFFQVLFPAHQSISQAQERFTPYGMMSQMFNA</sequence>
<dbReference type="GO" id="GO:0008839">
    <property type="term" value="F:4-hydroxy-tetrahydrodipicolinate reductase"/>
    <property type="evidence" value="ECO:0007669"/>
    <property type="project" value="InterPro"/>
</dbReference>
<dbReference type="InterPro" id="IPR000846">
    <property type="entry name" value="DapB_N"/>
</dbReference>
<evidence type="ECO:0000313" key="4">
    <source>
        <dbReference type="EMBL" id="KAG2555243.1"/>
    </source>
</evidence>
<evidence type="ECO:0000256" key="2">
    <source>
        <dbReference type="ARBA" id="ARBA00023002"/>
    </source>
</evidence>
<dbReference type="FunFam" id="3.40.50.720:FF:000286">
    <property type="entry name" value="Dihydrodipicolinate reductase family protein"/>
    <property type="match status" value="1"/>
</dbReference>
<dbReference type="AlphaFoldDB" id="A0A8T0P0M0"/>
<dbReference type="SUPFAM" id="SSF51735">
    <property type="entry name" value="NAD(P)-binding Rossmann-fold domains"/>
    <property type="match status" value="1"/>
</dbReference>
<gene>
    <name evidence="4" type="ORF">PVAP13_9KG568200</name>
</gene>
<proteinExistence type="predicted"/>
<dbReference type="EMBL" id="CM029053">
    <property type="protein sequence ID" value="KAG2555243.1"/>
    <property type="molecule type" value="Genomic_DNA"/>
</dbReference>
<keyword evidence="1" id="KW-0521">NADP</keyword>
<comment type="caution">
    <text evidence="4">The sequence shown here is derived from an EMBL/GenBank/DDBJ whole genome shotgun (WGS) entry which is preliminary data.</text>
</comment>
<evidence type="ECO:0000313" key="5">
    <source>
        <dbReference type="Proteomes" id="UP000823388"/>
    </source>
</evidence>
<feature type="domain" description="Dihydrodipicolinate reductase N-terminal" evidence="3">
    <location>
        <begin position="40"/>
        <end position="167"/>
    </location>
</feature>
<dbReference type="InterPro" id="IPR036291">
    <property type="entry name" value="NAD(P)-bd_dom_sf"/>
</dbReference>